<keyword evidence="1" id="KW-0805">Transcription regulation</keyword>
<name>A0A401ZYP4_9CHLR</name>
<gene>
    <name evidence="5" type="ORF">KTT_18350</name>
</gene>
<evidence type="ECO:0000256" key="2">
    <source>
        <dbReference type="ARBA" id="ARBA00023125"/>
    </source>
</evidence>
<reference evidence="6" key="1">
    <citation type="submission" date="2018-12" db="EMBL/GenBank/DDBJ databases">
        <title>Tengunoibacter tsumagoiensis gen. nov., sp. nov., Dictyobacter kobayashii sp. nov., D. alpinus sp. nov., and D. joshuensis sp. nov. and description of Dictyobacteraceae fam. nov. within the order Ktedonobacterales isolated from Tengu-no-mugimeshi.</title>
        <authorList>
            <person name="Wang C.M."/>
            <person name="Zheng Y."/>
            <person name="Sakai Y."/>
            <person name="Toyoda A."/>
            <person name="Minakuchi Y."/>
            <person name="Abe K."/>
            <person name="Yokota A."/>
            <person name="Yabe S."/>
        </authorList>
    </citation>
    <scope>NUCLEOTIDE SEQUENCE [LARGE SCALE GENOMIC DNA]</scope>
    <source>
        <strain evidence="6">Uno3</strain>
    </source>
</reference>
<dbReference type="PANTHER" id="PTHR30146">
    <property type="entry name" value="LACI-RELATED TRANSCRIPTIONAL REPRESSOR"/>
    <property type="match status" value="1"/>
</dbReference>
<dbReference type="Gene3D" id="3.40.50.2300">
    <property type="match status" value="2"/>
</dbReference>
<dbReference type="InterPro" id="IPR000524">
    <property type="entry name" value="Tscrpt_reg_HTH_GntR"/>
</dbReference>
<dbReference type="RefSeq" id="WP_161975371.1">
    <property type="nucleotide sequence ID" value="NZ_BIFR01000001.1"/>
</dbReference>
<dbReference type="AlphaFoldDB" id="A0A401ZYP4"/>
<dbReference type="Gene3D" id="1.10.10.10">
    <property type="entry name" value="Winged helix-like DNA-binding domain superfamily/Winged helix DNA-binding domain"/>
    <property type="match status" value="1"/>
</dbReference>
<dbReference type="PANTHER" id="PTHR30146:SF109">
    <property type="entry name" value="HTH-TYPE TRANSCRIPTIONAL REGULATOR GALS"/>
    <property type="match status" value="1"/>
</dbReference>
<dbReference type="Pfam" id="PF00392">
    <property type="entry name" value="GntR"/>
    <property type="match status" value="1"/>
</dbReference>
<dbReference type="InterPro" id="IPR036390">
    <property type="entry name" value="WH_DNA-bd_sf"/>
</dbReference>
<dbReference type="InterPro" id="IPR036388">
    <property type="entry name" value="WH-like_DNA-bd_sf"/>
</dbReference>
<dbReference type="CDD" id="cd07377">
    <property type="entry name" value="WHTH_GntR"/>
    <property type="match status" value="1"/>
</dbReference>
<proteinExistence type="predicted"/>
<dbReference type="GO" id="GO:0000976">
    <property type="term" value="F:transcription cis-regulatory region binding"/>
    <property type="evidence" value="ECO:0007669"/>
    <property type="project" value="TreeGrafter"/>
</dbReference>
<organism evidence="5 6">
    <name type="scientific">Tengunoibacter tsumagoiensis</name>
    <dbReference type="NCBI Taxonomy" id="2014871"/>
    <lineage>
        <taxon>Bacteria</taxon>
        <taxon>Bacillati</taxon>
        <taxon>Chloroflexota</taxon>
        <taxon>Ktedonobacteria</taxon>
        <taxon>Ktedonobacterales</taxon>
        <taxon>Dictyobacteraceae</taxon>
        <taxon>Tengunoibacter</taxon>
    </lineage>
</organism>
<feature type="domain" description="HTH gntR-type" evidence="4">
    <location>
        <begin position="6"/>
        <end position="76"/>
    </location>
</feature>
<evidence type="ECO:0000256" key="1">
    <source>
        <dbReference type="ARBA" id="ARBA00023015"/>
    </source>
</evidence>
<protein>
    <recommendedName>
        <fullName evidence="4">HTH gntR-type domain-containing protein</fullName>
    </recommendedName>
</protein>
<sequence>MATIRPSREDTKLEELSKRLRDLAYEKGPGAQLPTVRSLCEMLGTTRVTIGEVLNMLEAENILYRKDRQGIFVSPTIHHKSICILFDSTNLRGPSIPPFWPLLWVRLEEEAQRRASLREETYTFHVITPLQNEQDSVREDIMKLLQHGMAHGILGVGLRSVTREWLETLPVPYVAFAGPSCWIVQLDGTELGRQATTTLVQQGCKQIGFWMYQTDLQYLNEFQSFRRTLTKLKAPFYPELIQQPHLFLSHTPSLQEQGYMLAREVFGPLNRMKPDGLFIGNDMLTDGAMAAFEEMNIRVGEDVKIVTHGNVGSPVLFGRTKKMTIFDYDVDDIVHTLFYMLDSLMAGQKPSEEVAWIKPKLRSR</sequence>
<dbReference type="InterPro" id="IPR028082">
    <property type="entry name" value="Peripla_BP_I"/>
</dbReference>
<dbReference type="CDD" id="cd06267">
    <property type="entry name" value="PBP1_LacI_sugar_binding-like"/>
    <property type="match status" value="1"/>
</dbReference>
<keyword evidence="6" id="KW-1185">Reference proteome</keyword>
<dbReference type="SUPFAM" id="SSF53822">
    <property type="entry name" value="Periplasmic binding protein-like I"/>
    <property type="match status" value="1"/>
</dbReference>
<dbReference type="SUPFAM" id="SSF46785">
    <property type="entry name" value="Winged helix' DNA-binding domain"/>
    <property type="match status" value="1"/>
</dbReference>
<evidence type="ECO:0000313" key="5">
    <source>
        <dbReference type="EMBL" id="GCE11976.1"/>
    </source>
</evidence>
<dbReference type="SMART" id="SM00345">
    <property type="entry name" value="HTH_GNTR"/>
    <property type="match status" value="1"/>
</dbReference>
<keyword evidence="2" id="KW-0238">DNA-binding</keyword>
<dbReference type="PROSITE" id="PS50949">
    <property type="entry name" value="HTH_GNTR"/>
    <property type="match status" value="1"/>
</dbReference>
<dbReference type="Proteomes" id="UP000287352">
    <property type="component" value="Unassembled WGS sequence"/>
</dbReference>
<keyword evidence="3" id="KW-0804">Transcription</keyword>
<evidence type="ECO:0000313" key="6">
    <source>
        <dbReference type="Proteomes" id="UP000287352"/>
    </source>
</evidence>
<dbReference type="InterPro" id="IPR046335">
    <property type="entry name" value="LacI/GalR-like_sensor"/>
</dbReference>
<dbReference type="Pfam" id="PF13377">
    <property type="entry name" value="Peripla_BP_3"/>
    <property type="match status" value="1"/>
</dbReference>
<dbReference type="EMBL" id="BIFR01000001">
    <property type="protein sequence ID" value="GCE11976.1"/>
    <property type="molecule type" value="Genomic_DNA"/>
</dbReference>
<evidence type="ECO:0000259" key="4">
    <source>
        <dbReference type="PROSITE" id="PS50949"/>
    </source>
</evidence>
<evidence type="ECO:0000256" key="3">
    <source>
        <dbReference type="ARBA" id="ARBA00023163"/>
    </source>
</evidence>
<dbReference type="GO" id="GO:0003700">
    <property type="term" value="F:DNA-binding transcription factor activity"/>
    <property type="evidence" value="ECO:0007669"/>
    <property type="project" value="InterPro"/>
</dbReference>
<accession>A0A401ZYP4</accession>
<comment type="caution">
    <text evidence="5">The sequence shown here is derived from an EMBL/GenBank/DDBJ whole genome shotgun (WGS) entry which is preliminary data.</text>
</comment>